<dbReference type="EMBL" id="JARKIF010000001">
    <property type="protein sequence ID" value="KAJ7650923.1"/>
    <property type="molecule type" value="Genomic_DNA"/>
</dbReference>
<keyword evidence="2" id="KW-1185">Reference proteome</keyword>
<accession>A0AAD7FZA8</accession>
<proteinExistence type="predicted"/>
<dbReference type="Proteomes" id="UP001221142">
    <property type="component" value="Unassembled WGS sequence"/>
</dbReference>
<evidence type="ECO:0000313" key="2">
    <source>
        <dbReference type="Proteomes" id="UP001221142"/>
    </source>
</evidence>
<feature type="non-terminal residue" evidence="1">
    <location>
        <position position="1"/>
    </location>
</feature>
<sequence length="144" mass="16434">LRRDVERLDRQDDIAACRLFCAAVLEYLIATHPECVGEALYMFNSGEMVGRSTTRSASSCSCAAYITRRMGGLSRWSWKQACTTLHKPFISREAVDIARSYLFDPRSPRPRTLLPWLHSMESCEHTFGNSGYCQGLHLLDFVFF</sequence>
<evidence type="ECO:0000313" key="1">
    <source>
        <dbReference type="EMBL" id="KAJ7650923.1"/>
    </source>
</evidence>
<gene>
    <name evidence="1" type="ORF">FB45DRAFT_1078224</name>
</gene>
<comment type="caution">
    <text evidence="1">The sequence shown here is derived from an EMBL/GenBank/DDBJ whole genome shotgun (WGS) entry which is preliminary data.</text>
</comment>
<dbReference type="AlphaFoldDB" id="A0AAD7FZA8"/>
<protein>
    <submittedName>
        <fullName evidence="1">Uncharacterized protein</fullName>
    </submittedName>
</protein>
<organism evidence="1 2">
    <name type="scientific">Roridomyces roridus</name>
    <dbReference type="NCBI Taxonomy" id="1738132"/>
    <lineage>
        <taxon>Eukaryota</taxon>
        <taxon>Fungi</taxon>
        <taxon>Dikarya</taxon>
        <taxon>Basidiomycota</taxon>
        <taxon>Agaricomycotina</taxon>
        <taxon>Agaricomycetes</taxon>
        <taxon>Agaricomycetidae</taxon>
        <taxon>Agaricales</taxon>
        <taxon>Marasmiineae</taxon>
        <taxon>Mycenaceae</taxon>
        <taxon>Roridomyces</taxon>
    </lineage>
</organism>
<name>A0AAD7FZA8_9AGAR</name>
<feature type="non-terminal residue" evidence="1">
    <location>
        <position position="144"/>
    </location>
</feature>
<reference evidence="1" key="1">
    <citation type="submission" date="2023-03" db="EMBL/GenBank/DDBJ databases">
        <title>Massive genome expansion in bonnet fungi (Mycena s.s.) driven by repeated elements and novel gene families across ecological guilds.</title>
        <authorList>
            <consortium name="Lawrence Berkeley National Laboratory"/>
            <person name="Harder C.B."/>
            <person name="Miyauchi S."/>
            <person name="Viragh M."/>
            <person name="Kuo A."/>
            <person name="Thoen E."/>
            <person name="Andreopoulos B."/>
            <person name="Lu D."/>
            <person name="Skrede I."/>
            <person name="Drula E."/>
            <person name="Henrissat B."/>
            <person name="Morin E."/>
            <person name="Kohler A."/>
            <person name="Barry K."/>
            <person name="LaButti K."/>
            <person name="Morin E."/>
            <person name="Salamov A."/>
            <person name="Lipzen A."/>
            <person name="Mereny Z."/>
            <person name="Hegedus B."/>
            <person name="Baldrian P."/>
            <person name="Stursova M."/>
            <person name="Weitz H."/>
            <person name="Taylor A."/>
            <person name="Grigoriev I.V."/>
            <person name="Nagy L.G."/>
            <person name="Martin F."/>
            <person name="Kauserud H."/>
        </authorList>
    </citation>
    <scope>NUCLEOTIDE SEQUENCE</scope>
    <source>
        <strain evidence="1">9284</strain>
    </source>
</reference>